<dbReference type="SUPFAM" id="SSF52266">
    <property type="entry name" value="SGNH hydrolase"/>
    <property type="match status" value="1"/>
</dbReference>
<evidence type="ECO:0000313" key="5">
    <source>
        <dbReference type="Proteomes" id="UP000008022"/>
    </source>
</evidence>
<dbReference type="Pfam" id="PF00657">
    <property type="entry name" value="Lipase_GDSL"/>
    <property type="match status" value="2"/>
</dbReference>
<dbReference type="Proteomes" id="UP000008022">
    <property type="component" value="Unassembled WGS sequence"/>
</dbReference>
<keyword evidence="2" id="KW-0325">Glycoprotein</keyword>
<dbReference type="EnsemblPlants" id="ORUFI01G08490.1">
    <property type="protein sequence ID" value="ORUFI01G08490.1"/>
    <property type="gene ID" value="ORUFI01G08490"/>
</dbReference>
<evidence type="ECO:0008006" key="6">
    <source>
        <dbReference type="Google" id="ProtNLM"/>
    </source>
</evidence>
<sequence length="370" mass="38855">MGSYLPCAATSLHLLLLLASSEAAAAAAAASASLSAGGHRRYHSIFNFGDSFADTGNKPVAYAWYPLPSNVMRPPYGETFFGHPTGRSSDGRLILDLIGNVAAAAHRRRPAGLGLPFVPPYLAHGGSFGGGANFAVAGATALDAGFFHDRDIPGAGSKFPLNTSLDVQLAWFESLTPSLCGTAQDNQTRRLMKHGAKSIVVPGMIPSGCSPPALTSFYGRAGPADYDARTGCLRGINELASHHNSLLQDALHELRNCPNIHVREVGMRVGHSRGAELWDDPVSATAARYPIGFREDVLTVCCGGGGPYNFNESVACGGAAATACEDPSASLYFDGAHLTEAGYRHVADGWLSSINSCLCAQPHTMKLRRA</sequence>
<organism evidence="4 5">
    <name type="scientific">Oryza rufipogon</name>
    <name type="common">Brownbeard rice</name>
    <name type="synonym">Asian wild rice</name>
    <dbReference type="NCBI Taxonomy" id="4529"/>
    <lineage>
        <taxon>Eukaryota</taxon>
        <taxon>Viridiplantae</taxon>
        <taxon>Streptophyta</taxon>
        <taxon>Embryophyta</taxon>
        <taxon>Tracheophyta</taxon>
        <taxon>Spermatophyta</taxon>
        <taxon>Magnoliopsida</taxon>
        <taxon>Liliopsida</taxon>
        <taxon>Poales</taxon>
        <taxon>Poaceae</taxon>
        <taxon>BOP clade</taxon>
        <taxon>Oryzoideae</taxon>
        <taxon>Oryzeae</taxon>
        <taxon>Oryzinae</taxon>
        <taxon>Oryza</taxon>
    </lineage>
</organism>
<evidence type="ECO:0000313" key="4">
    <source>
        <dbReference type="EnsemblPlants" id="ORUFI01G08490.1"/>
    </source>
</evidence>
<feature type="signal peptide" evidence="3">
    <location>
        <begin position="1"/>
        <end position="23"/>
    </location>
</feature>
<evidence type="ECO:0000256" key="1">
    <source>
        <dbReference type="ARBA" id="ARBA00008668"/>
    </source>
</evidence>
<dbReference type="PANTHER" id="PTHR22835:SF620">
    <property type="entry name" value="OS01G0223000 PROTEIN"/>
    <property type="match status" value="1"/>
</dbReference>
<comment type="similarity">
    <text evidence="1">Belongs to the 'GDSL' lipolytic enzyme family.</text>
</comment>
<dbReference type="Gramene" id="ORUFI01G08490.1">
    <property type="protein sequence ID" value="ORUFI01G08490.1"/>
    <property type="gene ID" value="ORUFI01G08490"/>
</dbReference>
<dbReference type="InterPro" id="IPR001087">
    <property type="entry name" value="GDSL"/>
</dbReference>
<protein>
    <recommendedName>
        <fullName evidence="6">Esterase</fullName>
    </recommendedName>
</protein>
<dbReference type="OMA" id="DRRYHSI"/>
<dbReference type="eggNOG" id="ENOG502QU5U">
    <property type="taxonomic scope" value="Eukaryota"/>
</dbReference>
<feature type="chain" id="PRO_5002368022" description="Esterase" evidence="3">
    <location>
        <begin position="24"/>
        <end position="370"/>
    </location>
</feature>
<keyword evidence="5" id="KW-1185">Reference proteome</keyword>
<proteinExistence type="inferred from homology"/>
<dbReference type="HOGENOM" id="CLU_015101_2_1_1"/>
<dbReference type="InterPro" id="IPR036514">
    <property type="entry name" value="SGNH_hydro_sf"/>
</dbReference>
<keyword evidence="3" id="KW-0732">Signal</keyword>
<accession>A0A0E0MT97</accession>
<dbReference type="STRING" id="4529.A0A0E0MT97"/>
<dbReference type="AlphaFoldDB" id="A0A0E0MT97"/>
<name>A0A0E0MT97_ORYRU</name>
<evidence type="ECO:0000256" key="2">
    <source>
        <dbReference type="ARBA" id="ARBA00023180"/>
    </source>
</evidence>
<reference evidence="5" key="1">
    <citation type="submission" date="2013-06" db="EMBL/GenBank/DDBJ databases">
        <authorList>
            <person name="Zhao Q."/>
        </authorList>
    </citation>
    <scope>NUCLEOTIDE SEQUENCE</scope>
    <source>
        <strain evidence="5">cv. W1943</strain>
    </source>
</reference>
<evidence type="ECO:0000256" key="3">
    <source>
        <dbReference type="SAM" id="SignalP"/>
    </source>
</evidence>
<dbReference type="Gene3D" id="3.40.50.1110">
    <property type="entry name" value="SGNH hydrolase"/>
    <property type="match status" value="2"/>
</dbReference>
<reference evidence="4" key="2">
    <citation type="submission" date="2015-06" db="UniProtKB">
        <authorList>
            <consortium name="EnsemblPlants"/>
        </authorList>
    </citation>
    <scope>IDENTIFICATION</scope>
</reference>
<dbReference type="GO" id="GO:0016788">
    <property type="term" value="F:hydrolase activity, acting on ester bonds"/>
    <property type="evidence" value="ECO:0007669"/>
    <property type="project" value="InterPro"/>
</dbReference>
<dbReference type="PANTHER" id="PTHR22835">
    <property type="entry name" value="ZINC FINGER FYVE DOMAIN CONTAINING PROTEIN"/>
    <property type="match status" value="1"/>
</dbReference>